<evidence type="ECO:0000313" key="2">
    <source>
        <dbReference type="EMBL" id="KRM75785.1"/>
    </source>
</evidence>
<dbReference type="EMBL" id="AYYR01000043">
    <property type="protein sequence ID" value="KRM75785.1"/>
    <property type="molecule type" value="Genomic_DNA"/>
</dbReference>
<sequence length="175" mass="19522">MVMNHKIIGAIALGAALFAVGTTAQASSHSTIPAKLRGTWYQPNSSKRYSVIALTKHTVTGWTANNSGKRTSKKTTILTSSAKNYKQLYVTKSNAFSKSRYWYNLPNINKQIPGGFTDGLAFWTYTKKLGSKKYSILGTYQRMGYVDAWSKTRIHHNFSYTANSEKAMDALGYKK</sequence>
<feature type="chain" id="PRO_5006415383" evidence="1">
    <location>
        <begin position="27"/>
        <end position="175"/>
    </location>
</feature>
<evidence type="ECO:0000256" key="1">
    <source>
        <dbReference type="SAM" id="SignalP"/>
    </source>
</evidence>
<dbReference type="AlphaFoldDB" id="A0A0R2BHJ8"/>
<protein>
    <submittedName>
        <fullName evidence="2">Uncharacterized protein</fullName>
    </submittedName>
</protein>
<dbReference type="PATRIC" id="fig|1423733.4.peg.2032"/>
<feature type="signal peptide" evidence="1">
    <location>
        <begin position="1"/>
        <end position="26"/>
    </location>
</feature>
<gene>
    <name evidence="2" type="ORF">FC82_GL001931</name>
</gene>
<comment type="caution">
    <text evidence="2">The sequence shown here is derived from an EMBL/GenBank/DDBJ whole genome shotgun (WGS) entry which is preliminary data.</text>
</comment>
<organism evidence="2 3">
    <name type="scientific">Secundilactobacillus collinoides DSM 20515 = JCM 1123</name>
    <dbReference type="NCBI Taxonomy" id="1423733"/>
    <lineage>
        <taxon>Bacteria</taxon>
        <taxon>Bacillati</taxon>
        <taxon>Bacillota</taxon>
        <taxon>Bacilli</taxon>
        <taxon>Lactobacillales</taxon>
        <taxon>Lactobacillaceae</taxon>
        <taxon>Secundilactobacillus</taxon>
    </lineage>
</organism>
<reference evidence="2 3" key="1">
    <citation type="journal article" date="2015" name="Genome Announc.">
        <title>Expanding the biotechnology potential of lactobacilli through comparative genomics of 213 strains and associated genera.</title>
        <authorList>
            <person name="Sun Z."/>
            <person name="Harris H.M."/>
            <person name="McCann A."/>
            <person name="Guo C."/>
            <person name="Argimon S."/>
            <person name="Zhang W."/>
            <person name="Yang X."/>
            <person name="Jeffery I.B."/>
            <person name="Cooney J.C."/>
            <person name="Kagawa T.F."/>
            <person name="Liu W."/>
            <person name="Song Y."/>
            <person name="Salvetti E."/>
            <person name="Wrobel A."/>
            <person name="Rasinkangas P."/>
            <person name="Parkhill J."/>
            <person name="Rea M.C."/>
            <person name="O'Sullivan O."/>
            <person name="Ritari J."/>
            <person name="Douillard F.P."/>
            <person name="Paul Ross R."/>
            <person name="Yang R."/>
            <person name="Briner A.E."/>
            <person name="Felis G.E."/>
            <person name="de Vos W.M."/>
            <person name="Barrangou R."/>
            <person name="Klaenhammer T.R."/>
            <person name="Caufield P.W."/>
            <person name="Cui Y."/>
            <person name="Zhang H."/>
            <person name="O'Toole P.W."/>
        </authorList>
    </citation>
    <scope>NUCLEOTIDE SEQUENCE [LARGE SCALE GENOMIC DNA]</scope>
    <source>
        <strain evidence="2 3">DSM 20515</strain>
    </source>
</reference>
<accession>A0A0R2BHJ8</accession>
<name>A0A0R2BHJ8_SECCO</name>
<dbReference type="Proteomes" id="UP000051845">
    <property type="component" value="Unassembled WGS sequence"/>
</dbReference>
<keyword evidence="1" id="KW-0732">Signal</keyword>
<proteinExistence type="predicted"/>
<evidence type="ECO:0000313" key="3">
    <source>
        <dbReference type="Proteomes" id="UP000051845"/>
    </source>
</evidence>